<keyword evidence="5 10" id="KW-0378">Hydrolase</keyword>
<evidence type="ECO:0000256" key="10">
    <source>
        <dbReference type="RuleBase" id="RU003983"/>
    </source>
</evidence>
<evidence type="ECO:0000313" key="13">
    <source>
        <dbReference type="EMBL" id="MBN1574290.1"/>
    </source>
</evidence>
<dbReference type="PANTHER" id="PTHR43221:SF2">
    <property type="entry name" value="PROTEASE HTPX HOMOLOG"/>
    <property type="match status" value="1"/>
</dbReference>
<evidence type="ECO:0000259" key="12">
    <source>
        <dbReference type="Pfam" id="PF01435"/>
    </source>
</evidence>
<feature type="transmembrane region" description="Helical" evidence="11">
    <location>
        <begin position="279"/>
        <end position="299"/>
    </location>
</feature>
<evidence type="ECO:0000256" key="5">
    <source>
        <dbReference type="ARBA" id="ARBA00022801"/>
    </source>
</evidence>
<dbReference type="AlphaFoldDB" id="A0A9D8KI13"/>
<dbReference type="EMBL" id="JAFGIX010000071">
    <property type="protein sequence ID" value="MBN1574290.1"/>
    <property type="molecule type" value="Genomic_DNA"/>
</dbReference>
<evidence type="ECO:0000256" key="3">
    <source>
        <dbReference type="ARBA" id="ARBA00022692"/>
    </source>
</evidence>
<dbReference type="Gene3D" id="3.30.2010.10">
    <property type="entry name" value="Metalloproteases ('zincins'), catalytic domain"/>
    <property type="match status" value="1"/>
</dbReference>
<evidence type="ECO:0000256" key="9">
    <source>
        <dbReference type="ARBA" id="ARBA00023136"/>
    </source>
</evidence>
<accession>A0A9D8KI13</accession>
<organism evidence="13 14">
    <name type="scientific">Candidatus Zymogenus saltonus</name>
    <dbReference type="NCBI Taxonomy" id="2844893"/>
    <lineage>
        <taxon>Bacteria</taxon>
        <taxon>Deltaproteobacteria</taxon>
        <taxon>Candidatus Zymogenia</taxon>
        <taxon>Candidatus Zymogeniales</taxon>
        <taxon>Candidatus Zymogenaceae</taxon>
        <taxon>Candidatus Zymogenus</taxon>
    </lineage>
</organism>
<reference evidence="13" key="1">
    <citation type="journal article" date="2021" name="Environ. Microbiol.">
        <title>Genomic characterization of three novel Desulfobacterota classes expand the metabolic and phylogenetic diversity of the phylum.</title>
        <authorList>
            <person name="Murphy C.L."/>
            <person name="Biggerstaff J."/>
            <person name="Eichhorn A."/>
            <person name="Ewing E."/>
            <person name="Shahan R."/>
            <person name="Soriano D."/>
            <person name="Stewart S."/>
            <person name="VanMol K."/>
            <person name="Walker R."/>
            <person name="Walters P."/>
            <person name="Elshahed M.S."/>
            <person name="Youssef N.H."/>
        </authorList>
    </citation>
    <scope>NUCLEOTIDE SEQUENCE</scope>
    <source>
        <strain evidence="13">Zod_Metabat.24</strain>
    </source>
</reference>
<evidence type="ECO:0000313" key="14">
    <source>
        <dbReference type="Proteomes" id="UP000809273"/>
    </source>
</evidence>
<comment type="cofactor">
    <cofactor evidence="10">
        <name>Zn(2+)</name>
        <dbReference type="ChEBI" id="CHEBI:29105"/>
    </cofactor>
    <text evidence="10">Binds 1 zinc ion per subunit.</text>
</comment>
<dbReference type="InterPro" id="IPR050083">
    <property type="entry name" value="HtpX_protease"/>
</dbReference>
<feature type="transmembrane region" description="Helical" evidence="11">
    <location>
        <begin position="48"/>
        <end position="66"/>
    </location>
</feature>
<evidence type="ECO:0000256" key="2">
    <source>
        <dbReference type="ARBA" id="ARBA00022670"/>
    </source>
</evidence>
<feature type="transmembrane region" description="Helical" evidence="11">
    <location>
        <begin position="72"/>
        <end position="96"/>
    </location>
</feature>
<dbReference type="GO" id="GO:0046872">
    <property type="term" value="F:metal ion binding"/>
    <property type="evidence" value="ECO:0007669"/>
    <property type="project" value="UniProtKB-KW"/>
</dbReference>
<dbReference type="GO" id="GO:0006508">
    <property type="term" value="P:proteolysis"/>
    <property type="evidence" value="ECO:0007669"/>
    <property type="project" value="UniProtKB-KW"/>
</dbReference>
<gene>
    <name evidence="13" type="ORF">JW984_13915</name>
</gene>
<keyword evidence="7 11" id="KW-1133">Transmembrane helix</keyword>
<feature type="transmembrane region" description="Helical" evidence="11">
    <location>
        <begin position="157"/>
        <end position="177"/>
    </location>
</feature>
<feature type="transmembrane region" description="Helical" evidence="11">
    <location>
        <begin position="6"/>
        <end position="27"/>
    </location>
</feature>
<dbReference type="Proteomes" id="UP000809273">
    <property type="component" value="Unassembled WGS sequence"/>
</dbReference>
<evidence type="ECO:0000256" key="4">
    <source>
        <dbReference type="ARBA" id="ARBA00022723"/>
    </source>
</evidence>
<feature type="transmembrane region" description="Helical" evidence="11">
    <location>
        <begin position="305"/>
        <end position="324"/>
    </location>
</feature>
<keyword evidence="8 10" id="KW-0482">Metalloprotease</keyword>
<evidence type="ECO:0000256" key="8">
    <source>
        <dbReference type="ARBA" id="ARBA00023049"/>
    </source>
</evidence>
<protein>
    <submittedName>
        <fullName evidence="13">M48 family metalloprotease</fullName>
    </submittedName>
</protein>
<feature type="domain" description="Peptidase M48" evidence="12">
    <location>
        <begin position="204"/>
        <end position="389"/>
    </location>
</feature>
<evidence type="ECO:0000256" key="1">
    <source>
        <dbReference type="ARBA" id="ARBA00022475"/>
    </source>
</evidence>
<comment type="similarity">
    <text evidence="10">Belongs to the peptidase M48 family.</text>
</comment>
<proteinExistence type="inferred from homology"/>
<keyword evidence="6 10" id="KW-0862">Zinc</keyword>
<evidence type="ECO:0000256" key="6">
    <source>
        <dbReference type="ARBA" id="ARBA00022833"/>
    </source>
</evidence>
<evidence type="ECO:0000256" key="11">
    <source>
        <dbReference type="SAM" id="Phobius"/>
    </source>
</evidence>
<name>A0A9D8KI13_9DELT</name>
<sequence>MTLILLLILLVFLPPIFTGIYYAVSFLRAPEDREVMARRRWAFLKRSNGVFFLSLILGLIIVMTFLPESISSALRILLSILFIAVAFLLQAWILGIADRKIRGIPYSMMGYMKFQTFFFAARFLALFVVLVFLYYPFFQGPLFEGIFYDRGGIGGRFYMDMALLFAAAALFVLTVLFQVRLMGRVTGVLIPLKEAGGEGGISGSILKLAEKAGIAREKIDLFVIETFGYPYFNAFAAPLKSIYFTRPLLKELEGEDILAVSAHEIGHLLSIKRRTVSAVLLYLGFALFLWLLTPIFSAFATGNLLLSAAVIAVFLLFFLFIVFFRRMSQRFETAADEIAASLTGDPMLLVKALEKIYELNMIPRRFDKRGSEEESHPSLERRVATLKGEKLDRPKRSVFRIIIWSVFFVVLLIFLANIFKNGFG</sequence>
<keyword evidence="3 11" id="KW-0812">Transmembrane</keyword>
<keyword evidence="4" id="KW-0479">Metal-binding</keyword>
<dbReference type="Pfam" id="PF01435">
    <property type="entry name" value="Peptidase_M48"/>
    <property type="match status" value="1"/>
</dbReference>
<comment type="caution">
    <text evidence="13">The sequence shown here is derived from an EMBL/GenBank/DDBJ whole genome shotgun (WGS) entry which is preliminary data.</text>
</comment>
<keyword evidence="2 10" id="KW-0645">Protease</keyword>
<evidence type="ECO:0000256" key="7">
    <source>
        <dbReference type="ARBA" id="ARBA00022989"/>
    </source>
</evidence>
<keyword evidence="1" id="KW-1003">Cell membrane</keyword>
<feature type="transmembrane region" description="Helical" evidence="11">
    <location>
        <begin position="397"/>
        <end position="419"/>
    </location>
</feature>
<dbReference type="PANTHER" id="PTHR43221">
    <property type="entry name" value="PROTEASE HTPX"/>
    <property type="match status" value="1"/>
</dbReference>
<dbReference type="InterPro" id="IPR001915">
    <property type="entry name" value="Peptidase_M48"/>
</dbReference>
<dbReference type="GO" id="GO:0004222">
    <property type="term" value="F:metalloendopeptidase activity"/>
    <property type="evidence" value="ECO:0007669"/>
    <property type="project" value="InterPro"/>
</dbReference>
<keyword evidence="9 11" id="KW-0472">Membrane</keyword>
<feature type="transmembrane region" description="Helical" evidence="11">
    <location>
        <begin position="117"/>
        <end position="137"/>
    </location>
</feature>
<reference evidence="13" key="2">
    <citation type="submission" date="2021-01" db="EMBL/GenBank/DDBJ databases">
        <authorList>
            <person name="Hahn C.R."/>
            <person name="Youssef N.H."/>
            <person name="Elshahed M."/>
        </authorList>
    </citation>
    <scope>NUCLEOTIDE SEQUENCE</scope>
    <source>
        <strain evidence="13">Zod_Metabat.24</strain>
    </source>
</reference>